<sequence length="382" mass="41815">MPRPRMNRSPPLTIALLVLVSVAACAVAAGAGAWYFHHKDPSAPSLRLDEYLSMGWVAWDASWYKRIAEEGYTYTPGQQSSVAFFPLYPLAIQLFMGLGLSVYTAGIAVTLLCGPLAMVLFTRWAGTRVEPSTALQAGMLISLYPFAFYLYGVMYSDALFLLLVVGAFLLLEKGYLVPAVVLGAVATAARPVAPAVVLGLLVRRLEWKRERGLRWDVWDVLPVLSAAGFIAYVLYLGETFGAPFAFVEVQGAPGWDQAPGWRTWLKLAWFKAVFFSGNNAEVVGRFITHALLTFLALGLVWPTARRLGWGYAVFTLAIVGLPALSTKDFMGMGRYLLSAFPLFLTLALLLKERPLLRRGLLAVSAVGLVVLSAAFGMERYIS</sequence>
<reference evidence="12" key="1">
    <citation type="submission" date="2016-10" db="EMBL/GenBank/DDBJ databases">
        <authorList>
            <person name="Varghese N."/>
            <person name="Submissions S."/>
        </authorList>
    </citation>
    <scope>NUCLEOTIDE SEQUENCE [LARGE SCALE GENOMIC DNA]</scope>
    <source>
        <strain evidence="12">DSM 17044</strain>
    </source>
</reference>
<keyword evidence="7" id="KW-0256">Endoplasmic reticulum</keyword>
<keyword evidence="5 11" id="KW-0808">Transferase</keyword>
<keyword evidence="6 10" id="KW-0812">Transmembrane</keyword>
<dbReference type="Pfam" id="PF04188">
    <property type="entry name" value="Mannosyl_trans2"/>
    <property type="match status" value="1"/>
</dbReference>
<evidence type="ECO:0000313" key="12">
    <source>
        <dbReference type="Proteomes" id="UP000182719"/>
    </source>
</evidence>
<feature type="transmembrane region" description="Helical" evidence="10">
    <location>
        <begin position="359"/>
        <end position="377"/>
    </location>
</feature>
<feature type="transmembrane region" description="Helical" evidence="10">
    <location>
        <begin position="94"/>
        <end position="122"/>
    </location>
</feature>
<evidence type="ECO:0000256" key="2">
    <source>
        <dbReference type="ARBA" id="ARBA00004687"/>
    </source>
</evidence>
<feature type="transmembrane region" description="Helical" evidence="10">
    <location>
        <begin position="143"/>
        <end position="169"/>
    </location>
</feature>
<organism evidence="11 12">
    <name type="scientific">Stigmatella aurantiaca</name>
    <dbReference type="NCBI Taxonomy" id="41"/>
    <lineage>
        <taxon>Bacteria</taxon>
        <taxon>Pseudomonadati</taxon>
        <taxon>Myxococcota</taxon>
        <taxon>Myxococcia</taxon>
        <taxon>Myxococcales</taxon>
        <taxon>Cystobacterineae</taxon>
        <taxon>Archangiaceae</taxon>
        <taxon>Stigmatella</taxon>
    </lineage>
</organism>
<feature type="transmembrane region" description="Helical" evidence="10">
    <location>
        <begin position="282"/>
        <end position="301"/>
    </location>
</feature>
<dbReference type="GO" id="GO:0031501">
    <property type="term" value="C:mannosyltransferase complex"/>
    <property type="evidence" value="ECO:0007669"/>
    <property type="project" value="TreeGrafter"/>
</dbReference>
<dbReference type="PANTHER" id="PTHR12468">
    <property type="entry name" value="GPI MANNOSYLTRANSFERASE 2"/>
    <property type="match status" value="1"/>
</dbReference>
<protein>
    <submittedName>
        <fullName evidence="11">Mannosyltransferase (PIG-V)</fullName>
    </submittedName>
</protein>
<feature type="transmembrane region" description="Helical" evidence="10">
    <location>
        <begin position="213"/>
        <end position="235"/>
    </location>
</feature>
<dbReference type="AlphaFoldDB" id="A0A1H7S7N4"/>
<dbReference type="GO" id="GO:0006506">
    <property type="term" value="P:GPI anchor biosynthetic process"/>
    <property type="evidence" value="ECO:0007669"/>
    <property type="project" value="UniProtKB-UniPathway"/>
</dbReference>
<dbReference type="EMBL" id="FOAP01000007">
    <property type="protein sequence ID" value="SEL68246.1"/>
    <property type="molecule type" value="Genomic_DNA"/>
</dbReference>
<keyword evidence="9 10" id="KW-0472">Membrane</keyword>
<keyword evidence="8 10" id="KW-1133">Transmembrane helix</keyword>
<keyword evidence="4 11" id="KW-0328">Glycosyltransferase</keyword>
<keyword evidence="12" id="KW-1185">Reference proteome</keyword>
<dbReference type="PROSITE" id="PS51257">
    <property type="entry name" value="PROKAR_LIPOPROTEIN"/>
    <property type="match status" value="1"/>
</dbReference>
<evidence type="ECO:0000256" key="10">
    <source>
        <dbReference type="SAM" id="Phobius"/>
    </source>
</evidence>
<evidence type="ECO:0000256" key="7">
    <source>
        <dbReference type="ARBA" id="ARBA00022824"/>
    </source>
</evidence>
<evidence type="ECO:0000256" key="5">
    <source>
        <dbReference type="ARBA" id="ARBA00022679"/>
    </source>
</evidence>
<dbReference type="Proteomes" id="UP000182719">
    <property type="component" value="Unassembled WGS sequence"/>
</dbReference>
<dbReference type="GO" id="GO:0016020">
    <property type="term" value="C:membrane"/>
    <property type="evidence" value="ECO:0007669"/>
    <property type="project" value="GOC"/>
</dbReference>
<evidence type="ECO:0000313" key="11">
    <source>
        <dbReference type="EMBL" id="SEL68246.1"/>
    </source>
</evidence>
<feature type="transmembrane region" description="Helical" evidence="10">
    <location>
        <begin position="308"/>
        <end position="326"/>
    </location>
</feature>
<dbReference type="UniPathway" id="UPA00196"/>
<evidence type="ECO:0000256" key="1">
    <source>
        <dbReference type="ARBA" id="ARBA00004477"/>
    </source>
</evidence>
<evidence type="ECO:0000256" key="8">
    <source>
        <dbReference type="ARBA" id="ARBA00022989"/>
    </source>
</evidence>
<gene>
    <name evidence="11" type="ORF">SAMN05444354_107338</name>
</gene>
<dbReference type="PANTHER" id="PTHR12468:SF2">
    <property type="entry name" value="GPI MANNOSYLTRANSFERASE 2"/>
    <property type="match status" value="1"/>
</dbReference>
<dbReference type="GO" id="GO:0000009">
    <property type="term" value="F:alpha-1,6-mannosyltransferase activity"/>
    <property type="evidence" value="ECO:0007669"/>
    <property type="project" value="InterPro"/>
</dbReference>
<comment type="subcellular location">
    <subcellularLocation>
        <location evidence="1">Endoplasmic reticulum membrane</location>
        <topology evidence="1">Multi-pass membrane protein</topology>
    </subcellularLocation>
</comment>
<dbReference type="GO" id="GO:0004376">
    <property type="term" value="F:GPI mannosyltransferase activity"/>
    <property type="evidence" value="ECO:0007669"/>
    <property type="project" value="InterPro"/>
</dbReference>
<dbReference type="InterPro" id="IPR007315">
    <property type="entry name" value="PIG-V/Gpi18"/>
</dbReference>
<keyword evidence="3" id="KW-0337">GPI-anchor biosynthesis</keyword>
<name>A0A1H7S7N4_STIAU</name>
<evidence type="ECO:0000256" key="6">
    <source>
        <dbReference type="ARBA" id="ARBA00022692"/>
    </source>
</evidence>
<comment type="pathway">
    <text evidence="2">Glycolipid biosynthesis; glycosylphosphatidylinositol-anchor biosynthesis.</text>
</comment>
<proteinExistence type="predicted"/>
<evidence type="ECO:0000256" key="9">
    <source>
        <dbReference type="ARBA" id="ARBA00023136"/>
    </source>
</evidence>
<accession>A0A1H7S7N4</accession>
<evidence type="ECO:0000256" key="4">
    <source>
        <dbReference type="ARBA" id="ARBA00022676"/>
    </source>
</evidence>
<feature type="transmembrane region" description="Helical" evidence="10">
    <location>
        <begin position="332"/>
        <end position="350"/>
    </location>
</feature>
<feature type="transmembrane region" description="Helical" evidence="10">
    <location>
        <begin position="175"/>
        <end position="201"/>
    </location>
</feature>
<evidence type="ECO:0000256" key="3">
    <source>
        <dbReference type="ARBA" id="ARBA00022502"/>
    </source>
</evidence>